<dbReference type="InterPro" id="IPR001867">
    <property type="entry name" value="OmpR/PhoB-type_DNA-bd"/>
</dbReference>
<evidence type="ECO:0000256" key="6">
    <source>
        <dbReference type="ARBA" id="ARBA00023163"/>
    </source>
</evidence>
<dbReference type="InterPro" id="IPR036388">
    <property type="entry name" value="WH-like_DNA-bd_sf"/>
</dbReference>
<dbReference type="Pfam" id="PF00072">
    <property type="entry name" value="Response_reg"/>
    <property type="match status" value="1"/>
</dbReference>
<keyword evidence="2 8" id="KW-0597">Phosphoprotein</keyword>
<organism evidence="12 13">
    <name type="scientific">Alkalibacter rhizosphaerae</name>
    <dbReference type="NCBI Taxonomy" id="2815577"/>
    <lineage>
        <taxon>Bacteria</taxon>
        <taxon>Bacillati</taxon>
        <taxon>Bacillota</taxon>
        <taxon>Clostridia</taxon>
        <taxon>Eubacteriales</taxon>
        <taxon>Eubacteriaceae</taxon>
        <taxon>Alkalibacter</taxon>
    </lineage>
</organism>
<dbReference type="PANTHER" id="PTHR48111">
    <property type="entry name" value="REGULATOR OF RPOS"/>
    <property type="match status" value="1"/>
</dbReference>
<dbReference type="SMART" id="SM00448">
    <property type="entry name" value="REC"/>
    <property type="match status" value="1"/>
</dbReference>
<dbReference type="FunFam" id="3.40.50.2300:FF:000001">
    <property type="entry name" value="DNA-binding response regulator PhoB"/>
    <property type="match status" value="1"/>
</dbReference>
<evidence type="ECO:0000313" key="12">
    <source>
        <dbReference type="EMBL" id="QSX09623.1"/>
    </source>
</evidence>
<dbReference type="InterPro" id="IPR011006">
    <property type="entry name" value="CheY-like_superfamily"/>
</dbReference>
<evidence type="ECO:0000256" key="5">
    <source>
        <dbReference type="ARBA" id="ARBA00023125"/>
    </source>
</evidence>
<comment type="function">
    <text evidence="7">May play the central regulatory role in sporulation. It may be an element of the effector pathway responsible for the activation of sporulation genes in response to nutritional stress. Spo0A may act in concert with spo0H (a sigma factor) to control the expression of some genes that are critical to the sporulation process.</text>
</comment>
<dbReference type="InterPro" id="IPR016032">
    <property type="entry name" value="Sig_transdc_resp-reg_C-effctor"/>
</dbReference>
<dbReference type="Gene3D" id="3.40.50.2300">
    <property type="match status" value="1"/>
</dbReference>
<evidence type="ECO:0000259" key="10">
    <source>
        <dbReference type="PROSITE" id="PS50110"/>
    </source>
</evidence>
<proteinExistence type="predicted"/>
<dbReference type="SMART" id="SM00862">
    <property type="entry name" value="Trans_reg_C"/>
    <property type="match status" value="1"/>
</dbReference>
<feature type="DNA-binding region" description="OmpR/PhoB-type" evidence="9">
    <location>
        <begin position="136"/>
        <end position="235"/>
    </location>
</feature>
<dbReference type="KEGG" id="alka:J0B03_01360"/>
<keyword evidence="6" id="KW-0804">Transcription</keyword>
<name>A0A975AIZ3_9FIRM</name>
<evidence type="ECO:0000259" key="11">
    <source>
        <dbReference type="PROSITE" id="PS51755"/>
    </source>
</evidence>
<evidence type="ECO:0000256" key="1">
    <source>
        <dbReference type="ARBA" id="ARBA00018672"/>
    </source>
</evidence>
<evidence type="ECO:0000256" key="3">
    <source>
        <dbReference type="ARBA" id="ARBA00023012"/>
    </source>
</evidence>
<dbReference type="FunFam" id="1.10.10.10:FF:000018">
    <property type="entry name" value="DNA-binding response regulator ResD"/>
    <property type="match status" value="1"/>
</dbReference>
<accession>A0A975AIZ3</accession>
<keyword evidence="13" id="KW-1185">Reference proteome</keyword>
<keyword evidence="3" id="KW-0902">Two-component regulatory system</keyword>
<dbReference type="PROSITE" id="PS51755">
    <property type="entry name" value="OMPR_PHOB"/>
    <property type="match status" value="1"/>
</dbReference>
<feature type="domain" description="OmpR/PhoB-type" evidence="11">
    <location>
        <begin position="136"/>
        <end position="235"/>
    </location>
</feature>
<dbReference type="GO" id="GO:0006355">
    <property type="term" value="P:regulation of DNA-templated transcription"/>
    <property type="evidence" value="ECO:0007669"/>
    <property type="project" value="InterPro"/>
</dbReference>
<dbReference type="SUPFAM" id="SSF52172">
    <property type="entry name" value="CheY-like"/>
    <property type="match status" value="1"/>
</dbReference>
<dbReference type="PROSITE" id="PS50110">
    <property type="entry name" value="RESPONSE_REGULATORY"/>
    <property type="match status" value="1"/>
</dbReference>
<keyword evidence="4" id="KW-0805">Transcription regulation</keyword>
<dbReference type="InterPro" id="IPR001789">
    <property type="entry name" value="Sig_transdc_resp-reg_receiver"/>
</dbReference>
<feature type="domain" description="Response regulatory" evidence="10">
    <location>
        <begin position="12"/>
        <end position="128"/>
    </location>
</feature>
<dbReference type="GO" id="GO:0000976">
    <property type="term" value="F:transcription cis-regulatory region binding"/>
    <property type="evidence" value="ECO:0007669"/>
    <property type="project" value="TreeGrafter"/>
</dbReference>
<dbReference type="InterPro" id="IPR039420">
    <property type="entry name" value="WalR-like"/>
</dbReference>
<feature type="modified residue" description="4-aspartylphosphate" evidence="8">
    <location>
        <position position="61"/>
    </location>
</feature>
<dbReference type="GO" id="GO:0005829">
    <property type="term" value="C:cytosol"/>
    <property type="evidence" value="ECO:0007669"/>
    <property type="project" value="TreeGrafter"/>
</dbReference>
<keyword evidence="5 9" id="KW-0238">DNA-binding</keyword>
<dbReference type="Gene3D" id="1.10.10.10">
    <property type="entry name" value="Winged helix-like DNA-binding domain superfamily/Winged helix DNA-binding domain"/>
    <property type="match status" value="1"/>
</dbReference>
<evidence type="ECO:0000256" key="4">
    <source>
        <dbReference type="ARBA" id="ARBA00023015"/>
    </source>
</evidence>
<evidence type="ECO:0000256" key="8">
    <source>
        <dbReference type="PROSITE-ProRule" id="PRU00169"/>
    </source>
</evidence>
<dbReference type="CDD" id="cd00383">
    <property type="entry name" value="trans_reg_C"/>
    <property type="match status" value="1"/>
</dbReference>
<gene>
    <name evidence="12" type="ORF">J0B03_01360</name>
</gene>
<evidence type="ECO:0000256" key="7">
    <source>
        <dbReference type="ARBA" id="ARBA00024867"/>
    </source>
</evidence>
<evidence type="ECO:0000256" key="9">
    <source>
        <dbReference type="PROSITE-ProRule" id="PRU01091"/>
    </source>
</evidence>
<dbReference type="EMBL" id="CP071444">
    <property type="protein sequence ID" value="QSX09623.1"/>
    <property type="molecule type" value="Genomic_DNA"/>
</dbReference>
<evidence type="ECO:0000313" key="13">
    <source>
        <dbReference type="Proteomes" id="UP000663499"/>
    </source>
</evidence>
<dbReference type="GO" id="GO:0000156">
    <property type="term" value="F:phosphorelay response regulator activity"/>
    <property type="evidence" value="ECO:0007669"/>
    <property type="project" value="TreeGrafter"/>
</dbReference>
<sequence length="235" mass="26858">MKVQGGAEVTKKIAIVEDETNIFELIKFNLEKQGYQVAGTQDGAKAVDLVRSVDPDLLILDLMLPNKDGLTILKELRSDPQWKELPVVVLTARDTEFDKVLGFDVGADDYLTKPFSIKELSARVKAILRRTDKTEDPILRIGNLELHTEAFKVFHHGKLLNLTLKEYELLAFLVKNRGKVVSRNDLLDHIWGYDYIGETRTVDVHIRHLRQKLGDGENEEKFIETVRGVGYRFQE</sequence>
<dbReference type="Gene3D" id="6.10.250.690">
    <property type="match status" value="1"/>
</dbReference>
<dbReference type="PANTHER" id="PTHR48111:SF73">
    <property type="entry name" value="ALKALINE PHOSPHATASE SYNTHESIS TRANSCRIPTIONAL REGULATORY PROTEIN PHOP"/>
    <property type="match status" value="1"/>
</dbReference>
<dbReference type="GO" id="GO:0032993">
    <property type="term" value="C:protein-DNA complex"/>
    <property type="evidence" value="ECO:0007669"/>
    <property type="project" value="TreeGrafter"/>
</dbReference>
<dbReference type="Proteomes" id="UP000663499">
    <property type="component" value="Chromosome"/>
</dbReference>
<evidence type="ECO:0000256" key="2">
    <source>
        <dbReference type="ARBA" id="ARBA00022553"/>
    </source>
</evidence>
<dbReference type="Pfam" id="PF00486">
    <property type="entry name" value="Trans_reg_C"/>
    <property type="match status" value="1"/>
</dbReference>
<dbReference type="SUPFAM" id="SSF46894">
    <property type="entry name" value="C-terminal effector domain of the bipartite response regulators"/>
    <property type="match status" value="1"/>
</dbReference>
<protein>
    <recommendedName>
        <fullName evidence="1">Stage 0 sporulation protein A homolog</fullName>
    </recommendedName>
</protein>
<reference evidence="12" key="1">
    <citation type="submission" date="2021-03" db="EMBL/GenBank/DDBJ databases">
        <title>Alkalibacter marinus sp. nov., isolated from tidal flat sediment.</title>
        <authorList>
            <person name="Namirimu T."/>
            <person name="Yang J.-A."/>
            <person name="Yang S.-H."/>
            <person name="Kim Y.-J."/>
            <person name="Kwon K.K."/>
        </authorList>
    </citation>
    <scope>NUCLEOTIDE SEQUENCE</scope>
    <source>
        <strain evidence="12">ES005</strain>
    </source>
</reference>
<dbReference type="AlphaFoldDB" id="A0A975AIZ3"/>